<organism evidence="11 12">
    <name type="scientific">Luteibacter anthropi</name>
    <dbReference type="NCBI Taxonomy" id="564369"/>
    <lineage>
        <taxon>Bacteria</taxon>
        <taxon>Pseudomonadati</taxon>
        <taxon>Pseudomonadota</taxon>
        <taxon>Gammaproteobacteria</taxon>
        <taxon>Lysobacterales</taxon>
        <taxon>Rhodanobacteraceae</taxon>
        <taxon>Luteibacter</taxon>
    </lineage>
</organism>
<accession>A0A7X5ZGW6</accession>
<feature type="transmembrane region" description="Helical" evidence="9">
    <location>
        <begin position="22"/>
        <end position="44"/>
    </location>
</feature>
<evidence type="ECO:0000256" key="6">
    <source>
        <dbReference type="ARBA" id="ARBA00022692"/>
    </source>
</evidence>
<keyword evidence="12" id="KW-1185">Reference proteome</keyword>
<evidence type="ECO:0000256" key="2">
    <source>
        <dbReference type="ARBA" id="ARBA00004651"/>
    </source>
</evidence>
<feature type="transmembrane region" description="Helical" evidence="9">
    <location>
        <begin position="290"/>
        <end position="310"/>
    </location>
</feature>
<keyword evidence="4" id="KW-0813">Transport</keyword>
<dbReference type="EMBL" id="JAARLZ010000001">
    <property type="protein sequence ID" value="NII05134.1"/>
    <property type="molecule type" value="Genomic_DNA"/>
</dbReference>
<evidence type="ECO:0000256" key="1">
    <source>
        <dbReference type="ARBA" id="ARBA00003279"/>
    </source>
</evidence>
<feature type="domain" description="Major facilitator superfamily (MFS) profile" evidence="10">
    <location>
        <begin position="16"/>
        <end position="402"/>
    </location>
</feature>
<feature type="transmembrane region" description="Helical" evidence="9">
    <location>
        <begin position="107"/>
        <end position="124"/>
    </location>
</feature>
<comment type="similarity">
    <text evidence="3">Belongs to the major facilitator superfamily. TCR/Tet family.</text>
</comment>
<dbReference type="RefSeq" id="WP_166946013.1">
    <property type="nucleotide sequence ID" value="NZ_CP077072.1"/>
</dbReference>
<keyword evidence="7 9" id="KW-1133">Transmembrane helix</keyword>
<evidence type="ECO:0000256" key="7">
    <source>
        <dbReference type="ARBA" id="ARBA00022989"/>
    </source>
</evidence>
<feature type="transmembrane region" description="Helical" evidence="9">
    <location>
        <begin position="56"/>
        <end position="78"/>
    </location>
</feature>
<dbReference type="InterPro" id="IPR001958">
    <property type="entry name" value="Tet-R_TetA/multi-R_MdtG-like"/>
</dbReference>
<keyword evidence="6 9" id="KW-0812">Transmembrane</keyword>
<dbReference type="GO" id="GO:0022857">
    <property type="term" value="F:transmembrane transporter activity"/>
    <property type="evidence" value="ECO:0007669"/>
    <property type="project" value="InterPro"/>
</dbReference>
<dbReference type="GO" id="GO:0005886">
    <property type="term" value="C:plasma membrane"/>
    <property type="evidence" value="ECO:0007669"/>
    <property type="project" value="UniProtKB-SubCell"/>
</dbReference>
<feature type="transmembrane region" description="Helical" evidence="9">
    <location>
        <begin position="229"/>
        <end position="251"/>
    </location>
</feature>
<dbReference type="InterPro" id="IPR020846">
    <property type="entry name" value="MFS_dom"/>
</dbReference>
<comment type="subcellular location">
    <subcellularLocation>
        <location evidence="2">Cell membrane</location>
        <topology evidence="2">Multi-pass membrane protein</topology>
    </subcellularLocation>
</comment>
<evidence type="ECO:0000256" key="4">
    <source>
        <dbReference type="ARBA" id="ARBA00022448"/>
    </source>
</evidence>
<dbReference type="SUPFAM" id="SSF103473">
    <property type="entry name" value="MFS general substrate transporter"/>
    <property type="match status" value="1"/>
</dbReference>
<feature type="transmembrane region" description="Helical" evidence="9">
    <location>
        <begin position="174"/>
        <end position="193"/>
    </location>
</feature>
<name>A0A7X5ZGW6_9GAMM</name>
<evidence type="ECO:0000313" key="11">
    <source>
        <dbReference type="EMBL" id="NII05134.1"/>
    </source>
</evidence>
<keyword evidence="8 9" id="KW-0472">Membrane</keyword>
<feature type="transmembrane region" description="Helical" evidence="9">
    <location>
        <begin position="371"/>
        <end position="396"/>
    </location>
</feature>
<dbReference type="InterPro" id="IPR005829">
    <property type="entry name" value="Sugar_transporter_CS"/>
</dbReference>
<proteinExistence type="inferred from homology"/>
<evidence type="ECO:0000256" key="9">
    <source>
        <dbReference type="SAM" id="Phobius"/>
    </source>
</evidence>
<evidence type="ECO:0000256" key="5">
    <source>
        <dbReference type="ARBA" id="ARBA00022475"/>
    </source>
</evidence>
<feature type="transmembrane region" description="Helical" evidence="9">
    <location>
        <begin position="257"/>
        <end position="278"/>
    </location>
</feature>
<dbReference type="InterPro" id="IPR050171">
    <property type="entry name" value="MFS_Transporters"/>
</dbReference>
<evidence type="ECO:0000256" key="8">
    <source>
        <dbReference type="ARBA" id="ARBA00023136"/>
    </source>
</evidence>
<dbReference type="PRINTS" id="PR01035">
    <property type="entry name" value="TCRTETA"/>
</dbReference>
<protein>
    <submittedName>
        <fullName evidence="11">MFS transporter</fullName>
    </submittedName>
</protein>
<dbReference type="Pfam" id="PF07690">
    <property type="entry name" value="MFS_1"/>
    <property type="match status" value="1"/>
</dbReference>
<dbReference type="AlphaFoldDB" id="A0A7X5ZGW6"/>
<evidence type="ECO:0000259" key="10">
    <source>
        <dbReference type="PROSITE" id="PS50850"/>
    </source>
</evidence>
<dbReference type="PANTHER" id="PTHR23517:SF3">
    <property type="entry name" value="INTEGRAL MEMBRANE TRANSPORT PROTEIN"/>
    <property type="match status" value="1"/>
</dbReference>
<comment type="function">
    <text evidence="1">Resistance to tetracycline by an active tetracycline efflux. This is an energy-dependent process that decreases the accumulation of the antibiotic in whole cells. This protein functions as a metal-tetracycline/H(+) antiporter.</text>
</comment>
<dbReference type="PROSITE" id="PS00216">
    <property type="entry name" value="SUGAR_TRANSPORT_1"/>
    <property type="match status" value="1"/>
</dbReference>
<dbReference type="Proteomes" id="UP000490980">
    <property type="component" value="Unassembled WGS sequence"/>
</dbReference>
<evidence type="ECO:0000256" key="3">
    <source>
        <dbReference type="ARBA" id="ARBA00007520"/>
    </source>
</evidence>
<gene>
    <name evidence="11" type="ORF">HBF25_01885</name>
</gene>
<keyword evidence="5" id="KW-1003">Cell membrane</keyword>
<feature type="transmembrane region" description="Helical" evidence="9">
    <location>
        <begin position="145"/>
        <end position="168"/>
    </location>
</feature>
<reference evidence="11 12" key="1">
    <citation type="submission" date="2020-03" db="EMBL/GenBank/DDBJ databases">
        <authorList>
            <person name="Lai Q."/>
        </authorList>
    </citation>
    <scope>NUCLEOTIDE SEQUENCE [LARGE SCALE GENOMIC DNA]</scope>
    <source>
        <strain evidence="11 12">CCUG 25036</strain>
    </source>
</reference>
<comment type="caution">
    <text evidence="11">The sequence shown here is derived from an EMBL/GenBank/DDBJ whole genome shotgun (WGS) entry which is preliminary data.</text>
</comment>
<dbReference type="InterPro" id="IPR011701">
    <property type="entry name" value="MFS"/>
</dbReference>
<evidence type="ECO:0000313" key="12">
    <source>
        <dbReference type="Proteomes" id="UP000490980"/>
    </source>
</evidence>
<dbReference type="PROSITE" id="PS50850">
    <property type="entry name" value="MFS"/>
    <property type="match status" value="1"/>
</dbReference>
<dbReference type="Gene3D" id="1.20.1250.20">
    <property type="entry name" value="MFS general substrate transporter like domains"/>
    <property type="match status" value="1"/>
</dbReference>
<dbReference type="PANTHER" id="PTHR23517">
    <property type="entry name" value="RESISTANCE PROTEIN MDTM, PUTATIVE-RELATED-RELATED"/>
    <property type="match status" value="1"/>
</dbReference>
<dbReference type="InterPro" id="IPR036259">
    <property type="entry name" value="MFS_trans_sf"/>
</dbReference>
<sequence>MKPPTFLAAPLLGRGPIAPDRLGLFLFFLASLADGALMPFFALWAQHEAGIPTRYIGLLLACYAGGELLATPLLGGIADRIGRRPVLLCSTLGVGLGFVLLSQMHGVFAIALCLLAIGIFECALHPTVQTVIADVVPEDRLRMRFASARIASGAGHIAGPALGAALALLSLNTVFVGCGISLLVAALLVFCLLPETRPLEERSAHDDEEDEEGLSALFPAFRDRRLAMLLLWFVLLEIVDGWSAAVIPLYANGEHALSPSGVGLLFTYGAAVMALLQWPVTKWSERISSYPLVIASGMTLAAAFLLLLLPPVALTLYASVTLFSLAQVLFGPLVPVTVNALAPPKSRASYMAAVSTVNDLKDSAGPATGMLLYGMAATLPWLIGIPVAIGAAIGLATTIRRHERTASA</sequence>